<keyword evidence="7" id="KW-1185">Reference proteome</keyword>
<dbReference type="EMBL" id="CP002390">
    <property type="protein sequence ID" value="EFE28294.1"/>
    <property type="molecule type" value="Genomic_DNA"/>
</dbReference>
<evidence type="ECO:0000256" key="1">
    <source>
        <dbReference type="ARBA" id="ARBA00023125"/>
    </source>
</evidence>
<dbReference type="SUPFAM" id="SSF56349">
    <property type="entry name" value="DNA breaking-rejoining enzymes"/>
    <property type="match status" value="1"/>
</dbReference>
<dbReference type="GO" id="GO:0003677">
    <property type="term" value="F:DNA binding"/>
    <property type="evidence" value="ECO:0007669"/>
    <property type="project" value="UniProtKB-UniRule"/>
</dbReference>
<dbReference type="InterPro" id="IPR011010">
    <property type="entry name" value="DNA_brk_join_enz"/>
</dbReference>
<evidence type="ECO:0000259" key="4">
    <source>
        <dbReference type="PROSITE" id="PS51898"/>
    </source>
</evidence>
<dbReference type="InterPro" id="IPR002104">
    <property type="entry name" value="Integrase_catalytic"/>
</dbReference>
<dbReference type="RefSeq" id="WP_014262095.1">
    <property type="nucleotide sequence ID" value="NC_016630.1"/>
</dbReference>
<keyword evidence="1 3" id="KW-0238">DNA-binding</keyword>
<dbReference type="InterPro" id="IPR004191">
    <property type="entry name" value="Integrase_Tn916-type_DNA-bd_N"/>
</dbReference>
<dbReference type="OrthoDB" id="9785687at2"/>
<evidence type="ECO:0000259" key="5">
    <source>
        <dbReference type="PROSITE" id="PS51900"/>
    </source>
</evidence>
<reference evidence="7" key="1">
    <citation type="submission" date="2010-12" db="EMBL/GenBank/DDBJ databases">
        <title>The genome sequence of Filifactor alocis strain ATCC 35896.</title>
        <authorList>
            <consortium name="The Broad Institute Genome Sequencing Platform"/>
            <person name="Ward D."/>
            <person name="Earl A."/>
            <person name="Feldgarden M."/>
            <person name="Young S.K."/>
            <person name="Gargeya S."/>
            <person name="Zeng Q."/>
            <person name="Alvarado L."/>
            <person name="Berlin A."/>
            <person name="Bochicchio J."/>
            <person name="Chapman S.B."/>
            <person name="Chen Z."/>
            <person name="Freedman E."/>
            <person name="Gellesch M."/>
            <person name="Goldberg J."/>
            <person name="Griggs A."/>
            <person name="Gujja S."/>
            <person name="Heilman E."/>
            <person name="Heiman D."/>
            <person name="Howarth C."/>
            <person name="Mehta T."/>
            <person name="Neiman D."/>
            <person name="Pearson M."/>
            <person name="Roberts A."/>
            <person name="Saif S."/>
            <person name="Shea T."/>
            <person name="Shenoy N."/>
            <person name="Sisk P."/>
            <person name="Stolte C."/>
            <person name="Sykes S."/>
            <person name="White J."/>
            <person name="Yandava C."/>
            <person name="Izard J."/>
            <person name="Blanton J.M."/>
            <person name="Baranova O.V."/>
            <person name="Tanner A.C."/>
            <person name="Dewhirst F.E."/>
            <person name="Haas B."/>
            <person name="Nusbaum C."/>
            <person name="Birren B."/>
        </authorList>
    </citation>
    <scope>NUCLEOTIDE SEQUENCE [LARGE SCALE GENOMIC DNA]</scope>
    <source>
        <strain evidence="7">ATCC 35896 / D40 B5</strain>
    </source>
</reference>
<dbReference type="PANTHER" id="PTHR30349">
    <property type="entry name" value="PHAGE INTEGRASE-RELATED"/>
    <property type="match status" value="1"/>
</dbReference>
<dbReference type="Pfam" id="PF00589">
    <property type="entry name" value="Phage_integrase"/>
    <property type="match status" value="1"/>
</dbReference>
<keyword evidence="2" id="KW-0233">DNA recombination</keyword>
<evidence type="ECO:0000313" key="6">
    <source>
        <dbReference type="EMBL" id="EFE28294.1"/>
    </source>
</evidence>
<evidence type="ECO:0000256" key="2">
    <source>
        <dbReference type="ARBA" id="ARBA00023172"/>
    </source>
</evidence>
<protein>
    <submittedName>
        <fullName evidence="6">Site-specific recombinase, phage integrase family</fullName>
    </submittedName>
</protein>
<dbReference type="STRING" id="546269.HMPREF0389_00209"/>
<dbReference type="Proteomes" id="UP000007468">
    <property type="component" value="Chromosome"/>
</dbReference>
<dbReference type="CDD" id="cd01189">
    <property type="entry name" value="INT_ICEBs1_C_like"/>
    <property type="match status" value="1"/>
</dbReference>
<dbReference type="Gene3D" id="1.10.150.130">
    <property type="match status" value="1"/>
</dbReference>
<gene>
    <name evidence="6" type="ordered locus">HMPREF0389_00209</name>
</gene>
<dbReference type="InterPro" id="IPR050090">
    <property type="entry name" value="Tyrosine_recombinase_XerCD"/>
</dbReference>
<evidence type="ECO:0000256" key="3">
    <source>
        <dbReference type="PROSITE-ProRule" id="PRU01248"/>
    </source>
</evidence>
<feature type="domain" description="Core-binding (CB)" evidence="5">
    <location>
        <begin position="70"/>
        <end position="152"/>
    </location>
</feature>
<dbReference type="Pfam" id="PF02920">
    <property type="entry name" value="Integrase_DNA"/>
    <property type="match status" value="1"/>
</dbReference>
<dbReference type="PATRIC" id="fig|546269.5.peg.451"/>
<dbReference type="AlphaFoldDB" id="D6GRK3"/>
<feature type="domain" description="Tyr recombinase" evidence="4">
    <location>
        <begin position="178"/>
        <end position="402"/>
    </location>
</feature>
<dbReference type="PROSITE" id="PS51898">
    <property type="entry name" value="TYR_RECOMBINASE"/>
    <property type="match status" value="1"/>
</dbReference>
<dbReference type="PROSITE" id="PS51900">
    <property type="entry name" value="CB"/>
    <property type="match status" value="1"/>
</dbReference>
<dbReference type="Gene3D" id="1.10.443.10">
    <property type="entry name" value="Intergrase catalytic core"/>
    <property type="match status" value="1"/>
</dbReference>
<proteinExistence type="predicted"/>
<dbReference type="KEGG" id="faa:HMPREF0389_00209"/>
<dbReference type="SUPFAM" id="SSF54171">
    <property type="entry name" value="DNA-binding domain"/>
    <property type="match status" value="1"/>
</dbReference>
<sequence length="411" mass="48133">MSARKDNKGRALRKGEIYRESDGRYAYGYVDPYGNRKFIYSKDLKKLREREERLIKDQLDGLDVYVAGNASLNFVFDRYISTKSELRETTYTNYMYMYNHFVREGFGKKKIGEIKYSDVLYFYYDLLNNRELQVNTLETIHTVLHPTFQLAVRDDIIRNNPSDGVMAEIKKKNTKKKNMRHALTIEQQRAFMNYIASSPVFVHWNPIFTVLLGTGCRIGEVVGLRWSDIDMEKRTIDINHSMTYYPRKTDTYKCEFKVSLPKTEAGVRILPMMQPVYEALETEYERQKEEGFCTAVVDGMSGFVFSNRFGMIHNPAAINRVIRRILEAHNTEEIVKAKKEKREPIMIPHFSCHHLRHTFCSRFCENETNIKVIQEIMGHASIETTMDIYAEANSDKKKESIENLAKNLDIF</sequence>
<dbReference type="GO" id="GO:0008907">
    <property type="term" value="F:integrase activity"/>
    <property type="evidence" value="ECO:0007669"/>
    <property type="project" value="InterPro"/>
</dbReference>
<evidence type="ECO:0000313" key="7">
    <source>
        <dbReference type="Proteomes" id="UP000007468"/>
    </source>
</evidence>
<dbReference type="eggNOG" id="COG0582">
    <property type="taxonomic scope" value="Bacteria"/>
</dbReference>
<name>D6GRK3_FILAD</name>
<accession>D6GRK3</accession>
<dbReference type="InterPro" id="IPR044068">
    <property type="entry name" value="CB"/>
</dbReference>
<dbReference type="InterPro" id="IPR013762">
    <property type="entry name" value="Integrase-like_cat_sf"/>
</dbReference>
<organism evidence="6 7">
    <name type="scientific">Filifactor alocis (strain ATCC 35896 / CCUG 47790 / D40 B5)</name>
    <name type="common">Fusobacterium alocis</name>
    <dbReference type="NCBI Taxonomy" id="546269"/>
    <lineage>
        <taxon>Bacteria</taxon>
        <taxon>Bacillati</taxon>
        <taxon>Bacillota</taxon>
        <taxon>Clostridia</taxon>
        <taxon>Peptostreptococcales</taxon>
        <taxon>Filifactoraceae</taxon>
        <taxon>Filifactor</taxon>
    </lineage>
</organism>
<dbReference type="InterPro" id="IPR010998">
    <property type="entry name" value="Integrase_recombinase_N"/>
</dbReference>
<dbReference type="InterPro" id="IPR016177">
    <property type="entry name" value="DNA-bd_dom_sf"/>
</dbReference>
<dbReference type="Gene3D" id="3.30.160.60">
    <property type="entry name" value="Classic Zinc Finger"/>
    <property type="match status" value="1"/>
</dbReference>
<dbReference type="GO" id="GO:0006310">
    <property type="term" value="P:DNA recombination"/>
    <property type="evidence" value="ECO:0007669"/>
    <property type="project" value="UniProtKB-KW"/>
</dbReference>